<evidence type="ECO:0000256" key="2">
    <source>
        <dbReference type="RuleBase" id="RU003616"/>
    </source>
</evidence>
<sequence length="212" mass="23770">MCSKMTSAGASMMRLACTTRETSVSLMDRSNHARGRARHRGPARRIRFLTARPLKRRSKRSRHEATTTEGAAMTAEASRKYPIFPPFTEWVDAFALLGGWDGRGPLPGIRVEELMEDGAFVVHAELPGLNPARDIDVTVEHGVLTIHAERHPDKREKQRSEFRYGALARAVRLPQGTKDDEITASYEDGVLTVRVGLDRVPAKTHHIPIERR</sequence>
<name>A0A5M8QAB9_9MICO</name>
<gene>
    <name evidence="4" type="ORF">FQ330_08075</name>
</gene>
<evidence type="ECO:0000313" key="5">
    <source>
        <dbReference type="Proteomes" id="UP000323221"/>
    </source>
</evidence>
<dbReference type="InterPro" id="IPR002068">
    <property type="entry name" value="A-crystallin/Hsp20_dom"/>
</dbReference>
<evidence type="ECO:0000256" key="1">
    <source>
        <dbReference type="PROSITE-ProRule" id="PRU00285"/>
    </source>
</evidence>
<dbReference type="AlphaFoldDB" id="A0A5M8QAB9"/>
<evidence type="ECO:0000313" key="4">
    <source>
        <dbReference type="EMBL" id="KAA6432917.1"/>
    </source>
</evidence>
<dbReference type="Pfam" id="PF00011">
    <property type="entry name" value="HSP20"/>
    <property type="match status" value="1"/>
</dbReference>
<dbReference type="Gene3D" id="2.60.40.790">
    <property type="match status" value="1"/>
</dbReference>
<dbReference type="Proteomes" id="UP000323221">
    <property type="component" value="Unassembled WGS sequence"/>
</dbReference>
<keyword evidence="5" id="KW-1185">Reference proteome</keyword>
<dbReference type="PANTHER" id="PTHR11527">
    <property type="entry name" value="HEAT-SHOCK PROTEIN 20 FAMILY MEMBER"/>
    <property type="match status" value="1"/>
</dbReference>
<dbReference type="CDD" id="cd06464">
    <property type="entry name" value="ACD_sHsps-like"/>
    <property type="match status" value="1"/>
</dbReference>
<feature type="domain" description="SHSP" evidence="3">
    <location>
        <begin position="102"/>
        <end position="212"/>
    </location>
</feature>
<organism evidence="4 5">
    <name type="scientific">Agrococcus sediminis</name>
    <dbReference type="NCBI Taxonomy" id="2599924"/>
    <lineage>
        <taxon>Bacteria</taxon>
        <taxon>Bacillati</taxon>
        <taxon>Actinomycetota</taxon>
        <taxon>Actinomycetes</taxon>
        <taxon>Micrococcales</taxon>
        <taxon>Microbacteriaceae</taxon>
        <taxon>Agrococcus</taxon>
    </lineage>
</organism>
<dbReference type="EMBL" id="VOIR01000014">
    <property type="protein sequence ID" value="KAA6432917.1"/>
    <property type="molecule type" value="Genomic_DNA"/>
</dbReference>
<dbReference type="SUPFAM" id="SSF49764">
    <property type="entry name" value="HSP20-like chaperones"/>
    <property type="match status" value="1"/>
</dbReference>
<accession>A0A5M8QAB9</accession>
<reference evidence="4 5" key="1">
    <citation type="submission" date="2019-08" db="EMBL/GenBank/DDBJ databases">
        <title>Agrococcus lahaulensis sp. nov., isolated from a cold desert of the Indian Himalayas.</title>
        <authorList>
            <person name="Qu J.H."/>
        </authorList>
    </citation>
    <scope>NUCLEOTIDE SEQUENCE [LARGE SCALE GENOMIC DNA]</scope>
    <source>
        <strain evidence="4 5">NS18</strain>
    </source>
</reference>
<dbReference type="InterPro" id="IPR031107">
    <property type="entry name" value="Small_HSP"/>
</dbReference>
<comment type="similarity">
    <text evidence="1 2">Belongs to the small heat shock protein (HSP20) family.</text>
</comment>
<comment type="caution">
    <text evidence="4">The sequence shown here is derived from an EMBL/GenBank/DDBJ whole genome shotgun (WGS) entry which is preliminary data.</text>
</comment>
<dbReference type="PROSITE" id="PS01031">
    <property type="entry name" value="SHSP"/>
    <property type="match status" value="1"/>
</dbReference>
<proteinExistence type="inferred from homology"/>
<protein>
    <submittedName>
        <fullName evidence="4">Hsp20/alpha crystallin family protein</fullName>
    </submittedName>
</protein>
<dbReference type="InterPro" id="IPR008978">
    <property type="entry name" value="HSP20-like_chaperone"/>
</dbReference>
<evidence type="ECO:0000259" key="3">
    <source>
        <dbReference type="PROSITE" id="PS01031"/>
    </source>
</evidence>
<dbReference type="OrthoDB" id="3855217at2"/>